<sequence>MNKRTVTVQLPDDLALAVHDLATEQEGTVGKIVEDLLTAHLAAKKARQKTRDEPDERLIFALQKLLFRDMAEAVDWADLDTRLRRHGYFMKVAWGGLSLHTETSGHKLCNTHDLGFSYATFLRRFGPGKPKDPRQA</sequence>
<dbReference type="EMBL" id="CP048788">
    <property type="protein sequence ID" value="QJF49859.1"/>
    <property type="molecule type" value="Genomic_DNA"/>
</dbReference>
<dbReference type="AlphaFoldDB" id="A0A858SLT7"/>
<gene>
    <name evidence="1" type="ORF">G3256_01090</name>
</gene>
<dbReference type="KEGG" id="rpon:G3256_01090"/>
<organism evidence="1 2">
    <name type="scientific">Roseobacter ponti</name>
    <dbReference type="NCBI Taxonomy" id="1891787"/>
    <lineage>
        <taxon>Bacteria</taxon>
        <taxon>Pseudomonadati</taxon>
        <taxon>Pseudomonadota</taxon>
        <taxon>Alphaproteobacteria</taxon>
        <taxon>Rhodobacterales</taxon>
        <taxon>Roseobacteraceae</taxon>
        <taxon>Roseobacter</taxon>
    </lineage>
</organism>
<dbReference type="RefSeq" id="WP_169639085.1">
    <property type="nucleotide sequence ID" value="NZ_CP048788.1"/>
</dbReference>
<name>A0A858SLT7_9RHOB</name>
<evidence type="ECO:0000313" key="2">
    <source>
        <dbReference type="Proteomes" id="UP000503308"/>
    </source>
</evidence>
<reference evidence="1 2" key="1">
    <citation type="submission" date="2020-02" db="EMBL/GenBank/DDBJ databases">
        <title>Genome sequence of Roseobacter ponti.</title>
        <authorList>
            <person name="Hollensteiner J."/>
            <person name="Schneider D."/>
            <person name="Poehlein A."/>
            <person name="Daniel R."/>
        </authorList>
    </citation>
    <scope>NUCLEOTIDE SEQUENCE [LARGE SCALE GENOMIC DNA]</scope>
    <source>
        <strain evidence="1 2">DSM 106830</strain>
    </source>
</reference>
<dbReference type="Proteomes" id="UP000503308">
    <property type="component" value="Chromosome"/>
</dbReference>
<protein>
    <submittedName>
        <fullName evidence="1">Uncharacterized protein</fullName>
    </submittedName>
</protein>
<evidence type="ECO:0000313" key="1">
    <source>
        <dbReference type="EMBL" id="QJF49859.1"/>
    </source>
</evidence>
<keyword evidence="2" id="KW-1185">Reference proteome</keyword>
<accession>A0A858SLT7</accession>
<proteinExistence type="predicted"/>